<feature type="transmembrane region" description="Helical" evidence="1">
    <location>
        <begin position="27"/>
        <end position="47"/>
    </location>
</feature>
<sequence>MSRLTDRARRRAAILSIRLRLVRHGRAIVSTLILLAWLAGLGFALPVVADFAEQDTPGFGLVVLYIALSALALAWCESEG</sequence>
<keyword evidence="3" id="KW-1185">Reference proteome</keyword>
<dbReference type="AlphaFoldDB" id="A0A9W6MP06"/>
<dbReference type="EMBL" id="BSFE01000005">
    <property type="protein sequence ID" value="GLK52481.1"/>
    <property type="molecule type" value="Genomic_DNA"/>
</dbReference>
<keyword evidence="1" id="KW-1133">Transmembrane helix</keyword>
<gene>
    <name evidence="2" type="ORF">GCM10017621_19890</name>
</gene>
<evidence type="ECO:0000256" key="1">
    <source>
        <dbReference type="SAM" id="Phobius"/>
    </source>
</evidence>
<evidence type="ECO:0000313" key="3">
    <source>
        <dbReference type="Proteomes" id="UP001143486"/>
    </source>
</evidence>
<proteinExistence type="predicted"/>
<reference evidence="2" key="1">
    <citation type="journal article" date="2014" name="Int. J. Syst. Evol. Microbiol.">
        <title>Complete genome sequence of Corynebacterium casei LMG S-19264T (=DSM 44701T), isolated from a smear-ripened cheese.</title>
        <authorList>
            <consortium name="US DOE Joint Genome Institute (JGI-PGF)"/>
            <person name="Walter F."/>
            <person name="Albersmeier A."/>
            <person name="Kalinowski J."/>
            <person name="Ruckert C."/>
        </authorList>
    </citation>
    <scope>NUCLEOTIDE SEQUENCE</scope>
    <source>
        <strain evidence="2">VKM B-1513</strain>
    </source>
</reference>
<comment type="caution">
    <text evidence="2">The sequence shown here is derived from an EMBL/GenBank/DDBJ whole genome shotgun (WGS) entry which is preliminary data.</text>
</comment>
<evidence type="ECO:0000313" key="2">
    <source>
        <dbReference type="EMBL" id="GLK52481.1"/>
    </source>
</evidence>
<accession>A0A9W6MP06</accession>
<organism evidence="2 3">
    <name type="scientific">Maricaulis virginensis</name>
    <dbReference type="NCBI Taxonomy" id="144022"/>
    <lineage>
        <taxon>Bacteria</taxon>
        <taxon>Pseudomonadati</taxon>
        <taxon>Pseudomonadota</taxon>
        <taxon>Alphaproteobacteria</taxon>
        <taxon>Maricaulales</taxon>
        <taxon>Maricaulaceae</taxon>
        <taxon>Maricaulis</taxon>
    </lineage>
</organism>
<protein>
    <submittedName>
        <fullName evidence="2">Uncharacterized protein</fullName>
    </submittedName>
</protein>
<dbReference type="Proteomes" id="UP001143486">
    <property type="component" value="Unassembled WGS sequence"/>
</dbReference>
<dbReference type="RefSeq" id="WP_271186849.1">
    <property type="nucleotide sequence ID" value="NZ_BSFE01000005.1"/>
</dbReference>
<name>A0A9W6MP06_9PROT</name>
<keyword evidence="1" id="KW-0472">Membrane</keyword>
<keyword evidence="1" id="KW-0812">Transmembrane</keyword>
<reference evidence="2" key="2">
    <citation type="submission" date="2023-01" db="EMBL/GenBank/DDBJ databases">
        <authorList>
            <person name="Sun Q."/>
            <person name="Evtushenko L."/>
        </authorList>
    </citation>
    <scope>NUCLEOTIDE SEQUENCE</scope>
    <source>
        <strain evidence="2">VKM B-1513</strain>
    </source>
</reference>
<feature type="transmembrane region" description="Helical" evidence="1">
    <location>
        <begin position="59"/>
        <end position="76"/>
    </location>
</feature>